<organism evidence="1 2">
    <name type="scientific">Fusarium solani</name>
    <name type="common">Filamentous fungus</name>
    <dbReference type="NCBI Taxonomy" id="169388"/>
    <lineage>
        <taxon>Eukaryota</taxon>
        <taxon>Fungi</taxon>
        <taxon>Dikarya</taxon>
        <taxon>Ascomycota</taxon>
        <taxon>Pezizomycotina</taxon>
        <taxon>Sordariomycetes</taxon>
        <taxon>Hypocreomycetidae</taxon>
        <taxon>Hypocreales</taxon>
        <taxon>Nectriaceae</taxon>
        <taxon>Fusarium</taxon>
        <taxon>Fusarium solani species complex</taxon>
    </lineage>
</organism>
<dbReference type="OrthoDB" id="5232280at2759"/>
<keyword evidence="2" id="KW-1185">Reference proteome</keyword>
<evidence type="ECO:0000313" key="1">
    <source>
        <dbReference type="EMBL" id="KAH7268539.1"/>
    </source>
</evidence>
<dbReference type="Proteomes" id="UP000736672">
    <property type="component" value="Unassembled WGS sequence"/>
</dbReference>
<protein>
    <submittedName>
        <fullName evidence="1">Uncharacterized protein</fullName>
    </submittedName>
</protein>
<name>A0A9P9R7J2_FUSSL</name>
<proteinExistence type="predicted"/>
<evidence type="ECO:0000313" key="2">
    <source>
        <dbReference type="Proteomes" id="UP000736672"/>
    </source>
</evidence>
<dbReference type="AlphaFoldDB" id="A0A9P9R7J2"/>
<accession>A0A9P9R7J2</accession>
<dbReference type="EMBL" id="JAGTJS010000005">
    <property type="protein sequence ID" value="KAH7268539.1"/>
    <property type="molecule type" value="Genomic_DNA"/>
</dbReference>
<reference evidence="1" key="1">
    <citation type="journal article" date="2021" name="Nat. Commun.">
        <title>Genetic determinants of endophytism in the Arabidopsis root mycobiome.</title>
        <authorList>
            <person name="Mesny F."/>
            <person name="Miyauchi S."/>
            <person name="Thiergart T."/>
            <person name="Pickel B."/>
            <person name="Atanasova L."/>
            <person name="Karlsson M."/>
            <person name="Huettel B."/>
            <person name="Barry K.W."/>
            <person name="Haridas S."/>
            <person name="Chen C."/>
            <person name="Bauer D."/>
            <person name="Andreopoulos W."/>
            <person name="Pangilinan J."/>
            <person name="LaButti K."/>
            <person name="Riley R."/>
            <person name="Lipzen A."/>
            <person name="Clum A."/>
            <person name="Drula E."/>
            <person name="Henrissat B."/>
            <person name="Kohler A."/>
            <person name="Grigoriev I.V."/>
            <person name="Martin F.M."/>
            <person name="Hacquard S."/>
        </authorList>
    </citation>
    <scope>NUCLEOTIDE SEQUENCE</scope>
    <source>
        <strain evidence="1">FSSC 5 MPI-SDFR-AT-0091</strain>
    </source>
</reference>
<gene>
    <name evidence="1" type="ORF">B0J15DRAFT_578728</name>
</gene>
<sequence>MSIQVTTAPGALVALRLGVNNISTLITLGGRVRNWWTAADGDKDFLSLLDEDATKIQLLANGSPLRLEDRGISQDLKDSKTLLQFAKQGLVRDIMYNMLKSLLKLHENWEDILRSQYSSRLNVWRSTAVLRDLSQAAYKNRQQLIRNGSVMSGWLPETESRHVEDFLTWILGSQEPFFKTSSSDVAGMAICLSQLGIDIIDVQSTESLETSQRPCTVIYSAQPFYHSISTPESVRAIVVRDASVTIPLEHPEEAGRKAVNTIQISVQGEQIPGRMQQENPQSARDTWAAMDPSSLTAQLQRKDVTYVVTDAGGPSERASDELYSLALNFGFFANQETVNRLENCLGRTSTGVLGWMWSFTRPDTPEGMLDFTSLEIQNKSKVEAFCIFQSFMMGYYYHIFGRLVDTSSLAAKTVEGSWGFLSPGFLRYMRSYSLIRVSSRSGPRVRAFGRSRLIPLLSMLFVGGHGTNYNPVMAEDAFIKADCLGIIGKRTLIANMLLGKCSSPQRIGSFTLLDVDVGGVPRDFNGLIKSGVLPPDIPLLCCLDDGYEQSDTPESSPPEDATFHIEADWEANPETVLLCVRYGGRRLAMVSPIPADYQFCKAYLPPVTGLRQSLARNRLSKGVVAEVSTLLQNSPVLQVNAGVPVLFQALDRPGLHYAATALYGTRAHVKVPTVDICMRLSIY</sequence>
<comment type="caution">
    <text evidence="1">The sequence shown here is derived from an EMBL/GenBank/DDBJ whole genome shotgun (WGS) entry which is preliminary data.</text>
</comment>